<organism evidence="2 3">
    <name type="scientific">Paenibacillus aurantiacus</name>
    <dbReference type="NCBI Taxonomy" id="1936118"/>
    <lineage>
        <taxon>Bacteria</taxon>
        <taxon>Bacillati</taxon>
        <taxon>Bacillota</taxon>
        <taxon>Bacilli</taxon>
        <taxon>Bacillales</taxon>
        <taxon>Paenibacillaceae</taxon>
        <taxon>Paenibacillus</taxon>
    </lineage>
</organism>
<dbReference type="InterPro" id="IPR036388">
    <property type="entry name" value="WH-like_DNA-bd_sf"/>
</dbReference>
<dbReference type="PROSITE" id="PS50921">
    <property type="entry name" value="ANTAR"/>
    <property type="match status" value="1"/>
</dbReference>
<dbReference type="Gene3D" id="1.10.10.10">
    <property type="entry name" value="Winged helix-like DNA-binding domain superfamily/Winged helix DNA-binding domain"/>
    <property type="match status" value="1"/>
</dbReference>
<dbReference type="SMART" id="SM01012">
    <property type="entry name" value="ANTAR"/>
    <property type="match status" value="1"/>
</dbReference>
<comment type="caution">
    <text evidence="2">The sequence shown here is derived from an EMBL/GenBank/DDBJ whole genome shotgun (WGS) entry which is preliminary data.</text>
</comment>
<dbReference type="Pfam" id="PF03861">
    <property type="entry name" value="ANTAR"/>
    <property type="match status" value="1"/>
</dbReference>
<dbReference type="Proteomes" id="UP001589747">
    <property type="component" value="Unassembled WGS sequence"/>
</dbReference>
<dbReference type="SUPFAM" id="SSF52172">
    <property type="entry name" value="CheY-like"/>
    <property type="match status" value="1"/>
</dbReference>
<evidence type="ECO:0000313" key="2">
    <source>
        <dbReference type="EMBL" id="MFB9329135.1"/>
    </source>
</evidence>
<keyword evidence="3" id="KW-1185">Reference proteome</keyword>
<proteinExistence type="predicted"/>
<accession>A0ABV5KV89</accession>
<name>A0ABV5KV89_9BACL</name>
<evidence type="ECO:0000259" key="1">
    <source>
        <dbReference type="PROSITE" id="PS50921"/>
    </source>
</evidence>
<sequence>MRAIVVIENRSDLPSDSGDGSRPSASAAAVLLRGGYQVTAAATCEQALPLLSSADACVLAVPISVYSDWRVSISSHRALPTLWWCSERTANVLPAAYPGVITTDGILSPGMSPAELEWSLQLALGQFQTRRQWVKEREQLLTRLEERKWIERAKGILSSTRNIPEAEAYDLLRKQAMNERKRIADVAASIVNAYQLLHK</sequence>
<dbReference type="InterPro" id="IPR011006">
    <property type="entry name" value="CheY-like_superfamily"/>
</dbReference>
<gene>
    <name evidence="2" type="ORF">ACFFSY_24635</name>
</gene>
<dbReference type="EMBL" id="JBHMDO010000039">
    <property type="protein sequence ID" value="MFB9329135.1"/>
    <property type="molecule type" value="Genomic_DNA"/>
</dbReference>
<evidence type="ECO:0000313" key="3">
    <source>
        <dbReference type="Proteomes" id="UP001589747"/>
    </source>
</evidence>
<reference evidence="2 3" key="1">
    <citation type="submission" date="2024-09" db="EMBL/GenBank/DDBJ databases">
        <authorList>
            <person name="Sun Q."/>
            <person name="Mori K."/>
        </authorList>
    </citation>
    <scope>NUCLEOTIDE SEQUENCE [LARGE SCALE GENOMIC DNA]</scope>
    <source>
        <strain evidence="2 3">TISTR 2452</strain>
    </source>
</reference>
<dbReference type="InterPro" id="IPR005561">
    <property type="entry name" value="ANTAR"/>
</dbReference>
<dbReference type="RefSeq" id="WP_377499112.1">
    <property type="nucleotide sequence ID" value="NZ_JBHMDO010000039.1"/>
</dbReference>
<protein>
    <submittedName>
        <fullName evidence="2">ANTAR domain-containing response regulator</fullName>
    </submittedName>
</protein>
<feature type="domain" description="ANTAR" evidence="1">
    <location>
        <begin position="130"/>
        <end position="191"/>
    </location>
</feature>